<sequence length="296" mass="33425">MEFNDENSGIALNLPQRKTKLKKPTERKKWNKVSPSKLQTQKCPKKLSKNSKFSNPSKTPKTNSNLKISTLYKPTKAFLHKLKLQKTQRHLKSPPKPLKSLSNPNSPPKIPKKNENLGIKKLAFENKPELQSPQEELQDYCELVSDSDSCSVPVVSATASFKSSCSGSNDLPVTVPAGDNFVDTRLKEIQQEKQTLKNEHDQAMAALNKSICKLQIENTRLKTEMSKTNAKIKEADQNEHYLDLEICTLKSKHCSLISKLSSLKTRKTFQASYTNIQLSIEKMEAIKEANRLKIGF</sequence>
<name>A0AAD1U018_EUPCR</name>
<gene>
    <name evidence="3" type="ORF">ECRASSUSDP1_LOCUS863</name>
</gene>
<feature type="region of interest" description="Disordered" evidence="2">
    <location>
        <begin position="86"/>
        <end position="114"/>
    </location>
</feature>
<feature type="compositionally biased region" description="Polar residues" evidence="2">
    <location>
        <begin position="50"/>
        <end position="68"/>
    </location>
</feature>
<keyword evidence="4" id="KW-1185">Reference proteome</keyword>
<feature type="coiled-coil region" evidence="1">
    <location>
        <begin position="186"/>
        <end position="238"/>
    </location>
</feature>
<comment type="caution">
    <text evidence="3">The sequence shown here is derived from an EMBL/GenBank/DDBJ whole genome shotgun (WGS) entry which is preliminary data.</text>
</comment>
<dbReference type="AlphaFoldDB" id="A0AAD1U018"/>
<proteinExistence type="predicted"/>
<evidence type="ECO:0000313" key="4">
    <source>
        <dbReference type="Proteomes" id="UP001295684"/>
    </source>
</evidence>
<protein>
    <submittedName>
        <fullName evidence="3">Uncharacterized protein</fullName>
    </submittedName>
</protein>
<keyword evidence="1" id="KW-0175">Coiled coil</keyword>
<feature type="region of interest" description="Disordered" evidence="2">
    <location>
        <begin position="1"/>
        <end position="68"/>
    </location>
</feature>
<evidence type="ECO:0000313" key="3">
    <source>
        <dbReference type="EMBL" id="CAI2359571.1"/>
    </source>
</evidence>
<dbReference type="Proteomes" id="UP001295684">
    <property type="component" value="Unassembled WGS sequence"/>
</dbReference>
<evidence type="ECO:0000256" key="1">
    <source>
        <dbReference type="SAM" id="Coils"/>
    </source>
</evidence>
<feature type="compositionally biased region" description="Polar residues" evidence="2">
    <location>
        <begin position="33"/>
        <end position="42"/>
    </location>
</feature>
<dbReference type="EMBL" id="CAMPGE010000812">
    <property type="protein sequence ID" value="CAI2359571.1"/>
    <property type="molecule type" value="Genomic_DNA"/>
</dbReference>
<organism evidence="3 4">
    <name type="scientific">Euplotes crassus</name>
    <dbReference type="NCBI Taxonomy" id="5936"/>
    <lineage>
        <taxon>Eukaryota</taxon>
        <taxon>Sar</taxon>
        <taxon>Alveolata</taxon>
        <taxon>Ciliophora</taxon>
        <taxon>Intramacronucleata</taxon>
        <taxon>Spirotrichea</taxon>
        <taxon>Hypotrichia</taxon>
        <taxon>Euplotida</taxon>
        <taxon>Euplotidae</taxon>
        <taxon>Moneuplotes</taxon>
    </lineage>
</organism>
<evidence type="ECO:0000256" key="2">
    <source>
        <dbReference type="SAM" id="MobiDB-lite"/>
    </source>
</evidence>
<reference evidence="3" key="1">
    <citation type="submission" date="2023-07" db="EMBL/GenBank/DDBJ databases">
        <authorList>
            <consortium name="AG Swart"/>
            <person name="Singh M."/>
            <person name="Singh A."/>
            <person name="Seah K."/>
            <person name="Emmerich C."/>
        </authorList>
    </citation>
    <scope>NUCLEOTIDE SEQUENCE</scope>
    <source>
        <strain evidence="3">DP1</strain>
    </source>
</reference>
<accession>A0AAD1U018</accession>